<proteinExistence type="predicted"/>
<evidence type="ECO:0000313" key="3">
    <source>
        <dbReference type="Proteomes" id="UP001381693"/>
    </source>
</evidence>
<keyword evidence="3" id="KW-1185">Reference proteome</keyword>
<dbReference type="AlphaFoldDB" id="A0AAN8XEV7"/>
<dbReference type="Proteomes" id="UP001381693">
    <property type="component" value="Unassembled WGS sequence"/>
</dbReference>
<gene>
    <name evidence="2" type="ORF">SK128_018861</name>
</gene>
<protein>
    <submittedName>
        <fullName evidence="2">Uncharacterized protein</fullName>
    </submittedName>
</protein>
<evidence type="ECO:0000256" key="1">
    <source>
        <dbReference type="SAM" id="MobiDB-lite"/>
    </source>
</evidence>
<feature type="compositionally biased region" description="Polar residues" evidence="1">
    <location>
        <begin position="282"/>
        <end position="295"/>
    </location>
</feature>
<evidence type="ECO:0000313" key="2">
    <source>
        <dbReference type="EMBL" id="KAK7082891.1"/>
    </source>
</evidence>
<organism evidence="2 3">
    <name type="scientific">Halocaridina rubra</name>
    <name type="common">Hawaiian red shrimp</name>
    <dbReference type="NCBI Taxonomy" id="373956"/>
    <lineage>
        <taxon>Eukaryota</taxon>
        <taxon>Metazoa</taxon>
        <taxon>Ecdysozoa</taxon>
        <taxon>Arthropoda</taxon>
        <taxon>Crustacea</taxon>
        <taxon>Multicrustacea</taxon>
        <taxon>Malacostraca</taxon>
        <taxon>Eumalacostraca</taxon>
        <taxon>Eucarida</taxon>
        <taxon>Decapoda</taxon>
        <taxon>Pleocyemata</taxon>
        <taxon>Caridea</taxon>
        <taxon>Atyoidea</taxon>
        <taxon>Atyidae</taxon>
        <taxon>Halocaridina</taxon>
    </lineage>
</organism>
<comment type="caution">
    <text evidence="2">The sequence shown here is derived from an EMBL/GenBank/DDBJ whole genome shotgun (WGS) entry which is preliminary data.</text>
</comment>
<feature type="compositionally biased region" description="Basic and acidic residues" evidence="1">
    <location>
        <begin position="296"/>
        <end position="314"/>
    </location>
</feature>
<feature type="region of interest" description="Disordered" evidence="1">
    <location>
        <begin position="282"/>
        <end position="339"/>
    </location>
</feature>
<reference evidence="2 3" key="1">
    <citation type="submission" date="2023-11" db="EMBL/GenBank/DDBJ databases">
        <title>Halocaridina rubra genome assembly.</title>
        <authorList>
            <person name="Smith C."/>
        </authorList>
    </citation>
    <scope>NUCLEOTIDE SEQUENCE [LARGE SCALE GENOMIC DNA]</scope>
    <source>
        <strain evidence="2">EP-1</strain>
        <tissue evidence="2">Whole</tissue>
    </source>
</reference>
<dbReference type="EMBL" id="JAXCGZ010003861">
    <property type="protein sequence ID" value="KAK7082891.1"/>
    <property type="molecule type" value="Genomic_DNA"/>
</dbReference>
<name>A0AAN8XEV7_HALRR</name>
<accession>A0AAN8XEV7</accession>
<sequence length="339" mass="38661">MTLILPLVAPHYLPARLIWCCRSLRVGTFYPPWTSSWVSNFIPSQSRFEDSVPTASNQVFMVRPSVPLPKSDRLGKWVNRWSRSIRHQLERHSEDRELSYIIPNDFTMDNSGAEAPHTESTNEGSNVVYEEIDEVVLHREKSHVENANQETKDPSFIKADNLHGDQLSVGRPQMPLPLSDKLCKRVYCWDKSCRHQEEEYPENRELSYSSANAFAVNNSGTEEPYTEPIKVGAKVIHEDVDEVIVTSSESELSHIDIAKHLTRESPFIKVDNSQPELTATVGLNTKENPPVQENSLHPRKDFQNHEHSDDENMSKETILSIYLKHSDDAPSAEERGETC</sequence>
<feature type="compositionally biased region" description="Basic and acidic residues" evidence="1">
    <location>
        <begin position="324"/>
        <end position="339"/>
    </location>
</feature>